<feature type="active site" evidence="1">
    <location>
        <position position="77"/>
    </location>
</feature>
<feature type="binding site" evidence="2">
    <location>
        <position position="121"/>
    </location>
    <ligand>
        <name>substrate</name>
    </ligand>
</feature>
<dbReference type="InterPro" id="IPR029069">
    <property type="entry name" value="HotDog_dom_sf"/>
</dbReference>
<evidence type="ECO:0000256" key="1">
    <source>
        <dbReference type="PIRSR" id="PIRSR014972-1"/>
    </source>
</evidence>
<dbReference type="PANTHER" id="PTHR36934">
    <property type="entry name" value="BLR0278 PROTEIN"/>
    <property type="match status" value="1"/>
</dbReference>
<feature type="domain" description="Fluoroacetyl-CoA-specific thioesterase-like" evidence="3">
    <location>
        <begin position="34"/>
        <end position="126"/>
    </location>
</feature>
<evidence type="ECO:0000313" key="5">
    <source>
        <dbReference type="Proteomes" id="UP000427906"/>
    </source>
</evidence>
<accession>A0A5K7YP30</accession>
<dbReference type="OrthoDB" id="6902891at2"/>
<dbReference type="RefSeq" id="WP_155317638.1">
    <property type="nucleotide sequence ID" value="NZ_AP021874.1"/>
</dbReference>
<dbReference type="EMBL" id="AP021874">
    <property type="protein sequence ID" value="BBO69619.1"/>
    <property type="molecule type" value="Genomic_DNA"/>
</dbReference>
<dbReference type="Gene3D" id="3.10.129.10">
    <property type="entry name" value="Hotdog Thioesterase"/>
    <property type="match status" value="1"/>
</dbReference>
<reference evidence="4 5" key="1">
    <citation type="submission" date="2019-11" db="EMBL/GenBank/DDBJ databases">
        <title>Comparative genomics of hydrocarbon-degrading Desulfosarcina strains.</title>
        <authorList>
            <person name="Watanabe M."/>
            <person name="Kojima H."/>
            <person name="Fukui M."/>
        </authorList>
    </citation>
    <scope>NUCLEOTIDE SEQUENCE [LARGE SCALE GENOMIC DNA]</scope>
    <source>
        <strain evidence="4 5">PL12</strain>
    </source>
</reference>
<evidence type="ECO:0000256" key="2">
    <source>
        <dbReference type="PIRSR" id="PIRSR014972-2"/>
    </source>
</evidence>
<keyword evidence="5" id="KW-1185">Reference proteome</keyword>
<feature type="active site" evidence="1">
    <location>
        <position position="42"/>
    </location>
</feature>
<evidence type="ECO:0000259" key="3">
    <source>
        <dbReference type="Pfam" id="PF22636"/>
    </source>
</evidence>
<organism evidence="4 5">
    <name type="scientific">Desulfosarcina alkanivorans</name>
    <dbReference type="NCBI Taxonomy" id="571177"/>
    <lineage>
        <taxon>Bacteria</taxon>
        <taxon>Pseudomonadati</taxon>
        <taxon>Thermodesulfobacteriota</taxon>
        <taxon>Desulfobacteria</taxon>
        <taxon>Desulfobacterales</taxon>
        <taxon>Desulfosarcinaceae</taxon>
        <taxon>Desulfosarcina</taxon>
    </lineage>
</organism>
<dbReference type="SUPFAM" id="SSF54637">
    <property type="entry name" value="Thioesterase/thiol ester dehydrase-isomerase"/>
    <property type="match status" value="1"/>
</dbReference>
<dbReference type="InterPro" id="IPR025540">
    <property type="entry name" value="FlK"/>
</dbReference>
<dbReference type="PIRSF" id="PIRSF014972">
    <property type="entry name" value="FlK"/>
    <property type="match status" value="1"/>
</dbReference>
<dbReference type="InterPro" id="IPR054485">
    <property type="entry name" value="FlK-like_dom"/>
</dbReference>
<dbReference type="Proteomes" id="UP000427906">
    <property type="component" value="Chromosome"/>
</dbReference>
<feature type="binding site" evidence="2">
    <location>
        <position position="70"/>
    </location>
    <ligand>
        <name>CoA</name>
        <dbReference type="ChEBI" id="CHEBI:57287"/>
    </ligand>
</feature>
<protein>
    <submittedName>
        <fullName evidence="4">Thioesterase</fullName>
    </submittedName>
</protein>
<feature type="binding site" evidence="2">
    <location>
        <position position="70"/>
    </location>
    <ligand>
        <name>substrate</name>
    </ligand>
</feature>
<sequence>MKATLVPGIEHEFTYRITDAKTVPALYPEADEFQVMPQVFATGFMVGFFEWACIQAVTPHLDWPAEQTVGTHIDVSHTAATPVGFEVTARVKLVEVDRRRMVFEIEAHDGVDRIARGRHERFIIDKAKFDARLESKKAEAGL</sequence>
<dbReference type="AlphaFoldDB" id="A0A5K7YP30"/>
<name>A0A5K7YP30_9BACT</name>
<dbReference type="Pfam" id="PF22636">
    <property type="entry name" value="FlK"/>
    <property type="match status" value="1"/>
</dbReference>
<evidence type="ECO:0000313" key="4">
    <source>
        <dbReference type="EMBL" id="BBO69619.1"/>
    </source>
</evidence>
<proteinExistence type="predicted"/>
<gene>
    <name evidence="4" type="ORF">DSCA_35490</name>
</gene>
<dbReference type="KEGG" id="dalk:DSCA_35490"/>
<feature type="active site" evidence="1">
    <location>
        <position position="50"/>
    </location>
</feature>
<dbReference type="PANTHER" id="PTHR36934:SF1">
    <property type="entry name" value="THIOESTERASE DOMAIN-CONTAINING PROTEIN"/>
    <property type="match status" value="1"/>
</dbReference>